<dbReference type="Proteomes" id="UP000034380">
    <property type="component" value="Unassembled WGS sequence"/>
</dbReference>
<dbReference type="Pfam" id="PF02618">
    <property type="entry name" value="YceG"/>
    <property type="match status" value="1"/>
</dbReference>
<reference evidence="1 2" key="1">
    <citation type="journal article" date="2015" name="Nature">
        <title>rRNA introns, odd ribosomes, and small enigmatic genomes across a large radiation of phyla.</title>
        <authorList>
            <person name="Brown C.T."/>
            <person name="Hug L.A."/>
            <person name="Thomas B.C."/>
            <person name="Sharon I."/>
            <person name="Castelle C.J."/>
            <person name="Singh A."/>
            <person name="Wilkins M.J."/>
            <person name="Williams K.H."/>
            <person name="Banfield J.F."/>
        </authorList>
    </citation>
    <scope>NUCLEOTIDE SEQUENCE [LARGE SCALE GENOMIC DNA]</scope>
</reference>
<sequence length="96" mass="10221">MGTAQQIHIGSGQGLTDIAKILKERDLVRSAIVFKFYVIGLGWERNLKAGDYTISAGATLNDIAVQIAGGNGVSTDMRSLSPRAQIFGKLINGSRT</sequence>
<dbReference type="Gene3D" id="3.30.1490.480">
    <property type="entry name" value="Endolytic murein transglycosylase"/>
    <property type="match status" value="1"/>
</dbReference>
<proteinExistence type="predicted"/>
<organism evidence="1 2">
    <name type="scientific">Candidatus Yanofskybacteria bacterium GW2011_GWA1_41_6</name>
    <dbReference type="NCBI Taxonomy" id="1619020"/>
    <lineage>
        <taxon>Bacteria</taxon>
        <taxon>Candidatus Yanofskyibacteriota</taxon>
    </lineage>
</organism>
<dbReference type="InterPro" id="IPR003770">
    <property type="entry name" value="MLTG-like"/>
</dbReference>
<dbReference type="EMBL" id="LCBQ01000039">
    <property type="protein sequence ID" value="KKS12607.1"/>
    <property type="molecule type" value="Genomic_DNA"/>
</dbReference>
<comment type="caution">
    <text evidence="1">The sequence shown here is derived from an EMBL/GenBank/DDBJ whole genome shotgun (WGS) entry which is preliminary data.</text>
</comment>
<evidence type="ECO:0000313" key="1">
    <source>
        <dbReference type="EMBL" id="KKS12607.1"/>
    </source>
</evidence>
<protein>
    <submittedName>
        <fullName evidence="1">Uncharacterized protein</fullName>
    </submittedName>
</protein>
<accession>A0A0G0WKQ1</accession>
<evidence type="ECO:0000313" key="2">
    <source>
        <dbReference type="Proteomes" id="UP000034380"/>
    </source>
</evidence>
<name>A0A0G0WKQ1_9BACT</name>
<gene>
    <name evidence="1" type="ORF">UU70_C0039G0007</name>
</gene>
<dbReference type="AlphaFoldDB" id="A0A0G0WKQ1"/>